<dbReference type="Proteomes" id="UP000003412">
    <property type="component" value="Chromosome"/>
</dbReference>
<keyword evidence="3" id="KW-1185">Reference proteome</keyword>
<gene>
    <name evidence="2" type="ORF">NT05LM_0175</name>
</gene>
<evidence type="ECO:0000313" key="2">
    <source>
        <dbReference type="EMBL" id="EFR89152.1"/>
    </source>
</evidence>
<evidence type="ECO:0000256" key="1">
    <source>
        <dbReference type="SAM" id="SignalP"/>
    </source>
</evidence>
<sequence>MLVMAVLLILGQLNLSAFRVFAEENGNDAVSYTVQKELSSDKKKATLTFKATPKNTQVKISTIETPDGEKTDGDEAEYIATKNGSVDFIISYKDKAGAEKEYTASYKVSEISEEVATVTPGKTGLKSSAPTVALNIPDYNKTAWGNGDIKDVSVTVEFNNNSSAGKKINFTLPDGMRFVSLPVPSSYQPTSSSDSSILSYFGAGNPVGDSITSVTVPDKEAGYNKATYGTVSYELEPATEKLTLSFSVQVDAAKYYGTADLKSPIKVDAYMGEGS</sequence>
<evidence type="ECO:0000313" key="3">
    <source>
        <dbReference type="Proteomes" id="UP000003412"/>
    </source>
</evidence>
<comment type="caution">
    <text evidence="2">The sequence shown here is derived from an EMBL/GenBank/DDBJ whole genome shotgun (WGS) entry which is preliminary data.</text>
</comment>
<feature type="non-terminal residue" evidence="2">
    <location>
        <position position="275"/>
    </location>
</feature>
<name>A0ABP2K518_9LIST</name>
<protein>
    <submittedName>
        <fullName evidence="2">Peptidoglycan binding protein</fullName>
    </submittedName>
</protein>
<reference evidence="2 3" key="1">
    <citation type="journal article" date="2010" name="Microbiol. Resour. Announc.">
        <title>Comparative genomics of the bacterial genus Listeria: Genome evolution is characterized by limited gene acquisition and limited gene loss.</title>
        <authorList>
            <person name="den Bakker H.C."/>
            <person name="Cummings C.A."/>
            <person name="Ferreira V."/>
            <person name="Vatta P."/>
            <person name="Orsi R.H."/>
            <person name="Degoricija L."/>
            <person name="Barker M."/>
            <person name="Petrauskene O."/>
            <person name="Furtado M.R."/>
            <person name="Wiedmann M."/>
        </authorList>
    </citation>
    <scope>NUCLEOTIDE SEQUENCE [LARGE SCALE GENOMIC DNA]</scope>
    <source>
        <strain evidence="2 3">FSL S4-120</strain>
    </source>
</reference>
<keyword evidence="1" id="KW-0732">Signal</keyword>
<organism evidence="2 3">
    <name type="scientific">Listeria marthii FSL S4-120</name>
    <dbReference type="NCBI Taxonomy" id="702457"/>
    <lineage>
        <taxon>Bacteria</taxon>
        <taxon>Bacillati</taxon>
        <taxon>Bacillota</taxon>
        <taxon>Bacilli</taxon>
        <taxon>Bacillales</taxon>
        <taxon>Listeriaceae</taxon>
        <taxon>Listeria</taxon>
    </lineage>
</organism>
<accession>A0ABP2K518</accession>
<feature type="chain" id="PRO_5045037670" evidence="1">
    <location>
        <begin position="23"/>
        <end position="275"/>
    </location>
</feature>
<dbReference type="EMBL" id="ADXF01000094">
    <property type="protein sequence ID" value="EFR89152.1"/>
    <property type="molecule type" value="Genomic_DNA"/>
</dbReference>
<proteinExistence type="predicted"/>
<feature type="signal peptide" evidence="1">
    <location>
        <begin position="1"/>
        <end position="22"/>
    </location>
</feature>